<feature type="domain" description="VOC" evidence="1">
    <location>
        <begin position="4"/>
        <end position="124"/>
    </location>
</feature>
<dbReference type="InterPro" id="IPR037523">
    <property type="entry name" value="VOC_core"/>
</dbReference>
<reference evidence="3" key="1">
    <citation type="journal article" date="2019" name="Int. J. Syst. Evol. Microbiol.">
        <title>The Global Catalogue of Microorganisms (GCM) 10K type strain sequencing project: providing services to taxonomists for standard genome sequencing and annotation.</title>
        <authorList>
            <consortium name="The Broad Institute Genomics Platform"/>
            <consortium name="The Broad Institute Genome Sequencing Center for Infectious Disease"/>
            <person name="Wu L."/>
            <person name="Ma J."/>
        </authorList>
    </citation>
    <scope>NUCLEOTIDE SEQUENCE [LARGE SCALE GENOMIC DNA]</scope>
    <source>
        <strain evidence="3">JCM 15589</strain>
    </source>
</reference>
<dbReference type="RefSeq" id="WP_344244518.1">
    <property type="nucleotide sequence ID" value="NZ_BAAAPM010000001.1"/>
</dbReference>
<comment type="caution">
    <text evidence="2">The sequence shown here is derived from an EMBL/GenBank/DDBJ whole genome shotgun (WGS) entry which is preliminary data.</text>
</comment>
<dbReference type="EMBL" id="BAAAPM010000001">
    <property type="protein sequence ID" value="GAA1708367.1"/>
    <property type="molecule type" value="Genomic_DNA"/>
</dbReference>
<protein>
    <submittedName>
        <fullName evidence="2">VOC family protein</fullName>
    </submittedName>
</protein>
<dbReference type="Proteomes" id="UP001501138">
    <property type="component" value="Unassembled WGS sequence"/>
</dbReference>
<evidence type="ECO:0000259" key="1">
    <source>
        <dbReference type="PROSITE" id="PS51819"/>
    </source>
</evidence>
<proteinExistence type="predicted"/>
<dbReference type="InterPro" id="IPR029068">
    <property type="entry name" value="Glyas_Bleomycin-R_OHBP_Dase"/>
</dbReference>
<sequence length="136" mass="14853">MLRGLTTITYLADDVVAARDWYAEVLGAEAYFDRDADGALAYTEFRLGDYQHELGIMDRRFAPPLPGGAACAIAYWAVDDARASYERLLALGAIEHLPPTERGPGYVTASVVDPFGNVLGVMENAHYREVLASLRG</sequence>
<dbReference type="PROSITE" id="PS00018">
    <property type="entry name" value="EF_HAND_1"/>
    <property type="match status" value="1"/>
</dbReference>
<evidence type="ECO:0000313" key="3">
    <source>
        <dbReference type="Proteomes" id="UP001501138"/>
    </source>
</evidence>
<dbReference type="InterPro" id="IPR018247">
    <property type="entry name" value="EF_Hand_1_Ca_BS"/>
</dbReference>
<dbReference type="Gene3D" id="3.10.180.10">
    <property type="entry name" value="2,3-Dihydroxybiphenyl 1,2-Dioxygenase, domain 1"/>
    <property type="match status" value="1"/>
</dbReference>
<dbReference type="SUPFAM" id="SSF54593">
    <property type="entry name" value="Glyoxalase/Bleomycin resistance protein/Dihydroxybiphenyl dioxygenase"/>
    <property type="match status" value="1"/>
</dbReference>
<dbReference type="Pfam" id="PF00903">
    <property type="entry name" value="Glyoxalase"/>
    <property type="match status" value="1"/>
</dbReference>
<gene>
    <name evidence="2" type="ORF">GCM10009809_00760</name>
</gene>
<dbReference type="InterPro" id="IPR004360">
    <property type="entry name" value="Glyas_Fos-R_dOase_dom"/>
</dbReference>
<organism evidence="2 3">
    <name type="scientific">Isoptericola hypogeus</name>
    <dbReference type="NCBI Taxonomy" id="300179"/>
    <lineage>
        <taxon>Bacteria</taxon>
        <taxon>Bacillati</taxon>
        <taxon>Actinomycetota</taxon>
        <taxon>Actinomycetes</taxon>
        <taxon>Micrococcales</taxon>
        <taxon>Promicromonosporaceae</taxon>
        <taxon>Isoptericola</taxon>
    </lineage>
</organism>
<accession>A0ABP4UML7</accession>
<name>A0ABP4UML7_9MICO</name>
<evidence type="ECO:0000313" key="2">
    <source>
        <dbReference type="EMBL" id="GAA1708367.1"/>
    </source>
</evidence>
<keyword evidence="3" id="KW-1185">Reference proteome</keyword>
<dbReference type="PROSITE" id="PS51819">
    <property type="entry name" value="VOC"/>
    <property type="match status" value="1"/>
</dbReference>